<reference evidence="3" key="1">
    <citation type="journal article" date="2019" name="Int. J. Syst. Evol. Microbiol.">
        <title>The Global Catalogue of Microorganisms (GCM) 10K type strain sequencing project: providing services to taxonomists for standard genome sequencing and annotation.</title>
        <authorList>
            <consortium name="The Broad Institute Genomics Platform"/>
            <consortium name="The Broad Institute Genome Sequencing Center for Infectious Disease"/>
            <person name="Wu L."/>
            <person name="Ma J."/>
        </authorList>
    </citation>
    <scope>NUCLEOTIDE SEQUENCE [LARGE SCALE GENOMIC DNA]</scope>
    <source>
        <strain evidence="3">KCTC 42248</strain>
    </source>
</reference>
<dbReference type="EC" id="3.1.-.-" evidence="1"/>
<keyword evidence="1" id="KW-0540">Nuclease</keyword>
<dbReference type="Pfam" id="PF02452">
    <property type="entry name" value="PemK_toxin"/>
    <property type="match status" value="1"/>
</dbReference>
<gene>
    <name evidence="2" type="ORF">ACFSQ3_02695</name>
</gene>
<organism evidence="2 3">
    <name type="scientific">Sphingobacterium corticis</name>
    <dbReference type="NCBI Taxonomy" id="1812823"/>
    <lineage>
        <taxon>Bacteria</taxon>
        <taxon>Pseudomonadati</taxon>
        <taxon>Bacteroidota</taxon>
        <taxon>Sphingobacteriia</taxon>
        <taxon>Sphingobacteriales</taxon>
        <taxon>Sphingobacteriaceae</taxon>
        <taxon>Sphingobacterium</taxon>
    </lineage>
</organism>
<dbReference type="EMBL" id="JBHUMA010000004">
    <property type="protein sequence ID" value="MFD2597846.1"/>
    <property type="molecule type" value="Genomic_DNA"/>
</dbReference>
<comment type="function">
    <text evidence="1">Toxic component of a type II toxin-antitoxin (TA) system.</text>
</comment>
<keyword evidence="3" id="KW-1185">Reference proteome</keyword>
<dbReference type="InterPro" id="IPR003477">
    <property type="entry name" value="PemK-like"/>
</dbReference>
<dbReference type="Proteomes" id="UP001597393">
    <property type="component" value="Unassembled WGS sequence"/>
</dbReference>
<dbReference type="RefSeq" id="WP_380867263.1">
    <property type="nucleotide sequence ID" value="NZ_JBHUMA010000004.1"/>
</dbReference>
<evidence type="ECO:0000256" key="1">
    <source>
        <dbReference type="PIRNR" id="PIRNR033490"/>
    </source>
</evidence>
<accession>A0ABW5NFA5</accession>
<dbReference type="PANTHER" id="PTHR33988:SF2">
    <property type="entry name" value="ENDORIBONUCLEASE MAZF"/>
    <property type="match status" value="1"/>
</dbReference>
<evidence type="ECO:0000313" key="3">
    <source>
        <dbReference type="Proteomes" id="UP001597393"/>
    </source>
</evidence>
<dbReference type="PIRSF" id="PIRSF033490">
    <property type="entry name" value="MazF"/>
    <property type="match status" value="1"/>
</dbReference>
<dbReference type="SUPFAM" id="SSF50118">
    <property type="entry name" value="Cell growth inhibitor/plasmid maintenance toxic component"/>
    <property type="match status" value="1"/>
</dbReference>
<comment type="caution">
    <text evidence="2">The sequence shown here is derived from an EMBL/GenBank/DDBJ whole genome shotgun (WGS) entry which is preliminary data.</text>
</comment>
<comment type="similarity">
    <text evidence="1">Belongs to the PemK/MazF family.</text>
</comment>
<keyword evidence="1" id="KW-0255">Endonuclease</keyword>
<sequence length="109" mass="12418">MDLGVKRFEVYYVDLNPTVGREINKKRPCVIISPDEINDALQTTIIVPLTTTIRNYPSRITCKVKGKIAQVCLDQIRAVDQIRLLNRIAVLDPVVQTEVCDCLIEMFEL</sequence>
<proteinExistence type="inferred from homology"/>
<protein>
    <recommendedName>
        <fullName evidence="1">mRNA interferase</fullName>
        <ecNumber evidence="1">3.1.-.-</ecNumber>
    </recommendedName>
</protein>
<name>A0ABW5NFA5_9SPHI</name>
<keyword evidence="1" id="KW-0378">Hydrolase</keyword>
<dbReference type="InterPro" id="IPR011067">
    <property type="entry name" value="Plasmid_toxin/cell-grow_inhib"/>
</dbReference>
<dbReference type="PANTHER" id="PTHR33988">
    <property type="entry name" value="ENDORIBONUCLEASE MAZF-RELATED"/>
    <property type="match status" value="1"/>
</dbReference>
<dbReference type="Gene3D" id="2.30.30.110">
    <property type="match status" value="1"/>
</dbReference>
<evidence type="ECO:0000313" key="2">
    <source>
        <dbReference type="EMBL" id="MFD2597846.1"/>
    </source>
</evidence>